<organism evidence="13 14">
    <name type="scientific">Paraphaeosphaeria sporulosa</name>
    <dbReference type="NCBI Taxonomy" id="1460663"/>
    <lineage>
        <taxon>Eukaryota</taxon>
        <taxon>Fungi</taxon>
        <taxon>Dikarya</taxon>
        <taxon>Ascomycota</taxon>
        <taxon>Pezizomycotina</taxon>
        <taxon>Dothideomycetes</taxon>
        <taxon>Pleosporomycetidae</taxon>
        <taxon>Pleosporales</taxon>
        <taxon>Massarineae</taxon>
        <taxon>Didymosphaeriaceae</taxon>
        <taxon>Paraphaeosphaeria</taxon>
    </lineage>
</organism>
<dbReference type="GO" id="GO:0035925">
    <property type="term" value="F:mRNA 3'-UTR AU-rich region binding"/>
    <property type="evidence" value="ECO:0007669"/>
    <property type="project" value="TreeGrafter"/>
</dbReference>
<dbReference type="Pfam" id="PF03725">
    <property type="entry name" value="RNase_PH_C"/>
    <property type="match status" value="1"/>
</dbReference>
<dbReference type="GO" id="GO:0071038">
    <property type="term" value="P:TRAMP-dependent tRNA surveillance pathway"/>
    <property type="evidence" value="ECO:0007669"/>
    <property type="project" value="EnsemblFungi"/>
</dbReference>
<evidence type="ECO:0000256" key="2">
    <source>
        <dbReference type="ARBA" id="ARBA00004604"/>
    </source>
</evidence>
<evidence type="ECO:0000256" key="3">
    <source>
        <dbReference type="ARBA" id="ARBA00006678"/>
    </source>
</evidence>
<dbReference type="GO" id="GO:0034473">
    <property type="term" value="P:U1 snRNA 3'-end processing"/>
    <property type="evidence" value="ECO:0007669"/>
    <property type="project" value="EnsemblFungi"/>
</dbReference>
<name>A0A177CCG0_9PLEO</name>
<dbReference type="PANTHER" id="PTHR11097">
    <property type="entry name" value="EXOSOME COMPLEX EXONUCLEASE RIBOSOMAL RNA PROCESSING PROTEIN"/>
    <property type="match status" value="1"/>
</dbReference>
<feature type="domain" description="Exoribonuclease phosphorolytic" evidence="11">
    <location>
        <begin position="33"/>
        <end position="164"/>
    </location>
</feature>
<dbReference type="GO" id="GO:0000176">
    <property type="term" value="C:nuclear exosome (RNase complex)"/>
    <property type="evidence" value="ECO:0007669"/>
    <property type="project" value="EnsemblFungi"/>
</dbReference>
<dbReference type="GO" id="GO:0071028">
    <property type="term" value="P:nuclear mRNA surveillance"/>
    <property type="evidence" value="ECO:0007669"/>
    <property type="project" value="TreeGrafter"/>
</dbReference>
<dbReference type="GO" id="GO:0000467">
    <property type="term" value="P:exonucleolytic trimming to generate mature 3'-end of 5.8S rRNA from tricistronic rRNA transcript (SSU-rRNA, 5.8S rRNA, LSU-rRNA)"/>
    <property type="evidence" value="ECO:0007669"/>
    <property type="project" value="EnsemblFungi"/>
</dbReference>
<evidence type="ECO:0000256" key="7">
    <source>
        <dbReference type="ARBA" id="ARBA00022835"/>
    </source>
</evidence>
<dbReference type="GO" id="GO:0034475">
    <property type="term" value="P:U4 snRNA 3'-end processing"/>
    <property type="evidence" value="ECO:0007669"/>
    <property type="project" value="EnsemblFungi"/>
</dbReference>
<dbReference type="Proteomes" id="UP000077069">
    <property type="component" value="Unassembled WGS sequence"/>
</dbReference>
<keyword evidence="6" id="KW-0698">rRNA processing</keyword>
<evidence type="ECO:0000313" key="13">
    <source>
        <dbReference type="EMBL" id="OAG04572.1"/>
    </source>
</evidence>
<sequence length="299" mass="33157">MPQEAQISVNERAFIQDALKEQIRLDGRAFDAFRALELTFGDEYGVADVQLGKTRVIARISVDVVTPAPERKFDGVFQIITEFSPMASPAFEVGRPTNAEVVLSRILEKAIRRSNALDTESLCIIAGLKCFALRADVHVIDHDGGLIDASCIAVMAALQHFRRPDVVVEGEKATVLSIRERDPIPLSILHQPLCVTFSYFEEGELFLVDANLAEEQVRDGEVIITMNRHGEVCQIAKYGGATVEPYALFNLTTLALQKVKEMSKFIQTRLDDDAKKRNAGGLLAELSAENDRPFDRPVE</sequence>
<evidence type="ECO:0000256" key="10">
    <source>
        <dbReference type="ARBA" id="ARBA00077933"/>
    </source>
</evidence>
<dbReference type="Gene3D" id="3.30.230.70">
    <property type="entry name" value="GHMP Kinase, N-terminal domain"/>
    <property type="match status" value="1"/>
</dbReference>
<dbReference type="SUPFAM" id="SSF54211">
    <property type="entry name" value="Ribosomal protein S5 domain 2-like"/>
    <property type="match status" value="1"/>
</dbReference>
<dbReference type="GO" id="GO:0034476">
    <property type="term" value="P:U5 snRNA 3'-end processing"/>
    <property type="evidence" value="ECO:0007669"/>
    <property type="project" value="EnsemblFungi"/>
</dbReference>
<dbReference type="OrthoDB" id="10264038at2759"/>
<evidence type="ECO:0000256" key="9">
    <source>
        <dbReference type="ARBA" id="ARBA00023242"/>
    </source>
</evidence>
<dbReference type="GO" id="GO:0005730">
    <property type="term" value="C:nucleolus"/>
    <property type="evidence" value="ECO:0007669"/>
    <property type="project" value="UniProtKB-SubCell"/>
</dbReference>
<evidence type="ECO:0000313" key="14">
    <source>
        <dbReference type="Proteomes" id="UP000077069"/>
    </source>
</evidence>
<dbReference type="RefSeq" id="XP_018034937.1">
    <property type="nucleotide sequence ID" value="XM_018187444.1"/>
</dbReference>
<keyword evidence="14" id="KW-1185">Reference proteome</keyword>
<evidence type="ECO:0000256" key="1">
    <source>
        <dbReference type="ARBA" id="ARBA00004496"/>
    </source>
</evidence>
<protein>
    <recommendedName>
        <fullName evidence="4">Exosome complex component RRP45</fullName>
    </recommendedName>
    <alternativeName>
        <fullName evidence="10">Ribosomal RNA-processing protein 45</fullName>
    </alternativeName>
</protein>
<dbReference type="InterPro" id="IPR033100">
    <property type="entry name" value="Rrp45"/>
</dbReference>
<dbReference type="EMBL" id="KV441553">
    <property type="protein sequence ID" value="OAG04572.1"/>
    <property type="molecule type" value="Genomic_DNA"/>
</dbReference>
<comment type="subcellular location">
    <subcellularLocation>
        <location evidence="1">Cytoplasm</location>
    </subcellularLocation>
    <subcellularLocation>
        <location evidence="2">Nucleus</location>
        <location evidence="2">Nucleolus</location>
    </subcellularLocation>
</comment>
<reference evidence="13 14" key="1">
    <citation type="submission" date="2016-05" db="EMBL/GenBank/DDBJ databases">
        <title>Comparative analysis of secretome profiles of manganese(II)-oxidizing ascomycete fungi.</title>
        <authorList>
            <consortium name="DOE Joint Genome Institute"/>
            <person name="Zeiner C.A."/>
            <person name="Purvine S.O."/>
            <person name="Zink E.M."/>
            <person name="Wu S."/>
            <person name="Pasa-Tolic L."/>
            <person name="Chaput D.L."/>
            <person name="Haridas S."/>
            <person name="Grigoriev I.V."/>
            <person name="Santelli C.M."/>
            <person name="Hansel C.M."/>
        </authorList>
    </citation>
    <scope>NUCLEOTIDE SEQUENCE [LARGE SCALE GENOMIC DNA]</scope>
    <source>
        <strain evidence="13 14">AP3s5-JAC2a</strain>
    </source>
</reference>
<evidence type="ECO:0000256" key="5">
    <source>
        <dbReference type="ARBA" id="ARBA00022490"/>
    </source>
</evidence>
<dbReference type="InterPro" id="IPR020568">
    <property type="entry name" value="Ribosomal_Su5_D2-typ_SF"/>
</dbReference>
<dbReference type="InterPro" id="IPR050590">
    <property type="entry name" value="Exosome_comp_Rrp42_subfam"/>
</dbReference>
<accession>A0A177CCG0</accession>
<dbReference type="AlphaFoldDB" id="A0A177CCG0"/>
<proteinExistence type="inferred from homology"/>
<keyword evidence="7" id="KW-0271">Exosome</keyword>
<keyword evidence="5" id="KW-0963">Cytoplasm</keyword>
<gene>
    <name evidence="13" type="ORF">CC84DRAFT_797946</name>
</gene>
<evidence type="ECO:0000259" key="11">
    <source>
        <dbReference type="Pfam" id="PF01138"/>
    </source>
</evidence>
<dbReference type="GO" id="GO:0000177">
    <property type="term" value="C:cytoplasmic exosome (RNase complex)"/>
    <property type="evidence" value="ECO:0007669"/>
    <property type="project" value="EnsemblFungi"/>
</dbReference>
<dbReference type="GO" id="GO:0071035">
    <property type="term" value="P:nuclear polyadenylation-dependent rRNA catabolic process"/>
    <property type="evidence" value="ECO:0007669"/>
    <property type="project" value="EnsemblFungi"/>
</dbReference>
<dbReference type="InParanoid" id="A0A177CCG0"/>
<dbReference type="SUPFAM" id="SSF55666">
    <property type="entry name" value="Ribonuclease PH domain 2-like"/>
    <property type="match status" value="1"/>
</dbReference>
<dbReference type="GO" id="GO:0016075">
    <property type="term" value="P:rRNA catabolic process"/>
    <property type="evidence" value="ECO:0007669"/>
    <property type="project" value="TreeGrafter"/>
</dbReference>
<keyword evidence="8" id="KW-0694">RNA-binding</keyword>
<dbReference type="FunFam" id="3.30.230.70:FF:000005">
    <property type="entry name" value="Exosome complex component RRP45"/>
    <property type="match status" value="1"/>
</dbReference>
<evidence type="ECO:0000259" key="12">
    <source>
        <dbReference type="Pfam" id="PF03725"/>
    </source>
</evidence>
<evidence type="ECO:0000256" key="4">
    <source>
        <dbReference type="ARBA" id="ARBA00019572"/>
    </source>
</evidence>
<keyword evidence="9" id="KW-0539">Nucleus</keyword>
<dbReference type="InterPro" id="IPR027408">
    <property type="entry name" value="PNPase/RNase_PH_dom_sf"/>
</dbReference>
<dbReference type="InterPro" id="IPR036345">
    <property type="entry name" value="ExoRNase_PH_dom2_sf"/>
</dbReference>
<dbReference type="CDD" id="cd11368">
    <property type="entry name" value="RNase_PH_RRP45"/>
    <property type="match status" value="1"/>
</dbReference>
<comment type="similarity">
    <text evidence="3">Belongs to the RNase PH family.</text>
</comment>
<dbReference type="InterPro" id="IPR001247">
    <property type="entry name" value="ExoRNase_PH_dom1"/>
</dbReference>
<dbReference type="PANTHER" id="PTHR11097:SF14">
    <property type="entry name" value="EXOSOME COMPLEX COMPONENT RRP45"/>
    <property type="match status" value="1"/>
</dbReference>
<dbReference type="FunCoup" id="A0A177CCG0">
    <property type="interactions" value="904"/>
</dbReference>
<dbReference type="InterPro" id="IPR015847">
    <property type="entry name" value="ExoRNase_PH_dom2"/>
</dbReference>
<evidence type="ECO:0000256" key="6">
    <source>
        <dbReference type="ARBA" id="ARBA00022552"/>
    </source>
</evidence>
<dbReference type="STRING" id="1460663.A0A177CCG0"/>
<evidence type="ECO:0000256" key="8">
    <source>
        <dbReference type="ARBA" id="ARBA00022884"/>
    </source>
</evidence>
<dbReference type="Pfam" id="PF01138">
    <property type="entry name" value="RNase_PH"/>
    <property type="match status" value="1"/>
</dbReference>
<dbReference type="GeneID" id="28770930"/>
<feature type="domain" description="Exoribonuclease phosphorolytic" evidence="12">
    <location>
        <begin position="190"/>
        <end position="257"/>
    </location>
</feature>